<keyword evidence="3" id="KW-1185">Reference proteome</keyword>
<dbReference type="EMBL" id="JAFKCV010000006">
    <property type="protein sequence ID" value="MBN7826091.1"/>
    <property type="molecule type" value="Genomic_DNA"/>
</dbReference>
<evidence type="ECO:0000313" key="3">
    <source>
        <dbReference type="Proteomes" id="UP000664654"/>
    </source>
</evidence>
<dbReference type="GO" id="GO:0016787">
    <property type="term" value="F:hydrolase activity"/>
    <property type="evidence" value="ECO:0007669"/>
    <property type="project" value="UniProtKB-KW"/>
</dbReference>
<dbReference type="Proteomes" id="UP000664654">
    <property type="component" value="Unassembled WGS sequence"/>
</dbReference>
<dbReference type="PRINTS" id="PR00111">
    <property type="entry name" value="ABHYDROLASE"/>
</dbReference>
<dbReference type="PANTHER" id="PTHR43798">
    <property type="entry name" value="MONOACYLGLYCEROL LIPASE"/>
    <property type="match status" value="1"/>
</dbReference>
<dbReference type="AlphaFoldDB" id="A0A939DQK6"/>
<dbReference type="RefSeq" id="WP_206574194.1">
    <property type="nucleotide sequence ID" value="NZ_JAFKCV010000006.1"/>
</dbReference>
<dbReference type="InterPro" id="IPR029058">
    <property type="entry name" value="AB_hydrolase_fold"/>
</dbReference>
<evidence type="ECO:0000259" key="1">
    <source>
        <dbReference type="Pfam" id="PF12697"/>
    </source>
</evidence>
<sequence length="234" mass="25787">MSSQLPVIFFPGTQCDERLWLPVWRQMQLADRRYVPLQWAETLEQMLGLTDHAAAGDKAHLVGFSMGGYIASRFALDNPQQVASLTLIGFCSTGLTVEEVKQRKQIIRALEKGQFRPMSAERLAMLVNPDSPNRQLAEQTVREMEQDLGAAVLKYHLCAASERPNLTGVLAGAPFVINILAAAEDRVAPLARLQAMQQEIGPRGFEIFAGAGHMLPLEQPQALAASLTRLLQEP</sequence>
<gene>
    <name evidence="2" type="ORF">J0A66_12705</name>
</gene>
<evidence type="ECO:0000313" key="2">
    <source>
        <dbReference type="EMBL" id="MBN7826091.1"/>
    </source>
</evidence>
<organism evidence="2 3">
    <name type="scientific">Bowmanella dokdonensis</name>
    <dbReference type="NCBI Taxonomy" id="751969"/>
    <lineage>
        <taxon>Bacteria</taxon>
        <taxon>Pseudomonadati</taxon>
        <taxon>Pseudomonadota</taxon>
        <taxon>Gammaproteobacteria</taxon>
        <taxon>Alteromonadales</taxon>
        <taxon>Alteromonadaceae</taxon>
        <taxon>Bowmanella</taxon>
    </lineage>
</organism>
<proteinExistence type="predicted"/>
<accession>A0A939DQK6</accession>
<protein>
    <submittedName>
        <fullName evidence="2">Alpha/beta fold hydrolase</fullName>
    </submittedName>
</protein>
<dbReference type="InterPro" id="IPR000073">
    <property type="entry name" value="AB_hydrolase_1"/>
</dbReference>
<reference evidence="2" key="1">
    <citation type="submission" date="2021-03" db="EMBL/GenBank/DDBJ databases">
        <title>novel species isolated from a fishpond in China.</title>
        <authorList>
            <person name="Lu H."/>
            <person name="Cai Z."/>
        </authorList>
    </citation>
    <scope>NUCLEOTIDE SEQUENCE</scope>
    <source>
        <strain evidence="2">JCM 30855</strain>
    </source>
</reference>
<comment type="caution">
    <text evidence="2">The sequence shown here is derived from an EMBL/GenBank/DDBJ whole genome shotgun (WGS) entry which is preliminary data.</text>
</comment>
<feature type="domain" description="AB hydrolase-1" evidence="1">
    <location>
        <begin position="45"/>
        <end position="225"/>
    </location>
</feature>
<dbReference type="InterPro" id="IPR050266">
    <property type="entry name" value="AB_hydrolase_sf"/>
</dbReference>
<name>A0A939DQK6_9ALTE</name>
<dbReference type="SUPFAM" id="SSF53474">
    <property type="entry name" value="alpha/beta-Hydrolases"/>
    <property type="match status" value="1"/>
</dbReference>
<keyword evidence="2" id="KW-0378">Hydrolase</keyword>
<dbReference type="Gene3D" id="3.40.50.1820">
    <property type="entry name" value="alpha/beta hydrolase"/>
    <property type="match status" value="1"/>
</dbReference>
<dbReference type="Pfam" id="PF12697">
    <property type="entry name" value="Abhydrolase_6"/>
    <property type="match status" value="1"/>
</dbReference>